<feature type="domain" description="Integrase catalytic" evidence="1">
    <location>
        <begin position="93"/>
        <end position="262"/>
    </location>
</feature>
<evidence type="ECO:0000313" key="2">
    <source>
        <dbReference type="EMBL" id="OGY36460.1"/>
    </source>
</evidence>
<dbReference type="EMBL" id="MHHS01000033">
    <property type="protein sequence ID" value="OGY36460.1"/>
    <property type="molecule type" value="Genomic_DNA"/>
</dbReference>
<sequence length="274" mass="32032">MHKHTKLLPYQRQEAFRRWSAGESVVDLSSHYCVSRTTLYRVFKKAKLGIFTNYSSKNFRYRQLEYGLRTLTKTECILAAKLARKAHRLKRYEKDFPGEMVHFDTKKLPLIVGEGKDVPREWLHVGIDDFSRQLVADIFPDRTSYSSAIHLAETIETLPYDIHVAYSDNGSEYKGSPGHAFVALCRAHDITQKHTKPRHPYTNGKAERVIGTLMREWHYGTHFLTREERRRSLYAFVRWYNEIRPHQSLGGQSPFERLRSFVSRVRPVSVTNAT</sequence>
<organism evidence="2 3">
    <name type="scientific">Candidatus Andersenbacteria bacterium RIFCSPHIGHO2_12_FULL_45_11b</name>
    <dbReference type="NCBI Taxonomy" id="1797282"/>
    <lineage>
        <taxon>Bacteria</taxon>
        <taxon>Candidatus Anderseniibacteriota</taxon>
    </lineage>
</organism>
<reference evidence="2 3" key="1">
    <citation type="journal article" date="2016" name="Nat. Commun.">
        <title>Thousands of microbial genomes shed light on interconnected biogeochemical processes in an aquifer system.</title>
        <authorList>
            <person name="Anantharaman K."/>
            <person name="Brown C.T."/>
            <person name="Hug L.A."/>
            <person name="Sharon I."/>
            <person name="Castelle C.J."/>
            <person name="Probst A.J."/>
            <person name="Thomas B.C."/>
            <person name="Singh A."/>
            <person name="Wilkins M.J."/>
            <person name="Karaoz U."/>
            <person name="Brodie E.L."/>
            <person name="Williams K.H."/>
            <person name="Hubbard S.S."/>
            <person name="Banfield J.F."/>
        </authorList>
    </citation>
    <scope>NUCLEOTIDE SEQUENCE [LARGE SCALE GENOMIC DNA]</scope>
</reference>
<dbReference type="PANTHER" id="PTHR46889:SF4">
    <property type="entry name" value="TRANSPOSASE INSO FOR INSERTION SEQUENCE ELEMENT IS911B-RELATED"/>
    <property type="match status" value="1"/>
</dbReference>
<dbReference type="Proteomes" id="UP000177941">
    <property type="component" value="Unassembled WGS sequence"/>
</dbReference>
<evidence type="ECO:0000259" key="1">
    <source>
        <dbReference type="PROSITE" id="PS50994"/>
    </source>
</evidence>
<dbReference type="InterPro" id="IPR012337">
    <property type="entry name" value="RNaseH-like_sf"/>
</dbReference>
<dbReference type="PANTHER" id="PTHR46889">
    <property type="entry name" value="TRANSPOSASE INSF FOR INSERTION SEQUENCE IS3B-RELATED"/>
    <property type="match status" value="1"/>
</dbReference>
<gene>
    <name evidence="2" type="ORF">A3E36_00795</name>
</gene>
<dbReference type="Gene3D" id="3.30.420.10">
    <property type="entry name" value="Ribonuclease H-like superfamily/Ribonuclease H"/>
    <property type="match status" value="1"/>
</dbReference>
<dbReference type="SUPFAM" id="SSF53098">
    <property type="entry name" value="Ribonuclease H-like"/>
    <property type="match status" value="1"/>
</dbReference>
<evidence type="ECO:0000313" key="3">
    <source>
        <dbReference type="Proteomes" id="UP000177941"/>
    </source>
</evidence>
<dbReference type="GO" id="GO:0003676">
    <property type="term" value="F:nucleic acid binding"/>
    <property type="evidence" value="ECO:0007669"/>
    <property type="project" value="InterPro"/>
</dbReference>
<dbReference type="InterPro" id="IPR050900">
    <property type="entry name" value="Transposase_IS3/IS150/IS904"/>
</dbReference>
<dbReference type="Pfam" id="PF13683">
    <property type="entry name" value="rve_3"/>
    <property type="match status" value="1"/>
</dbReference>
<dbReference type="PROSITE" id="PS50994">
    <property type="entry name" value="INTEGRASE"/>
    <property type="match status" value="1"/>
</dbReference>
<name>A0A1G1XA66_9BACT</name>
<dbReference type="AlphaFoldDB" id="A0A1G1XA66"/>
<dbReference type="InterPro" id="IPR001584">
    <property type="entry name" value="Integrase_cat-core"/>
</dbReference>
<dbReference type="InterPro" id="IPR036397">
    <property type="entry name" value="RNaseH_sf"/>
</dbReference>
<dbReference type="GO" id="GO:0015074">
    <property type="term" value="P:DNA integration"/>
    <property type="evidence" value="ECO:0007669"/>
    <property type="project" value="InterPro"/>
</dbReference>
<accession>A0A1G1XA66</accession>
<protein>
    <recommendedName>
        <fullName evidence="1">Integrase catalytic domain-containing protein</fullName>
    </recommendedName>
</protein>
<comment type="caution">
    <text evidence="2">The sequence shown here is derived from an EMBL/GenBank/DDBJ whole genome shotgun (WGS) entry which is preliminary data.</text>
</comment>
<proteinExistence type="predicted"/>